<dbReference type="STRING" id="1635173.WH52_01405"/>
<dbReference type="RefSeq" id="WP_086029134.1">
    <property type="nucleotide sequence ID" value="NZ_LAPZ01000001.1"/>
</dbReference>
<evidence type="ECO:0000259" key="1">
    <source>
        <dbReference type="SMART" id="SM00226"/>
    </source>
</evidence>
<reference evidence="2 3" key="1">
    <citation type="submission" date="2015-03" db="EMBL/GenBank/DDBJ databases">
        <title>Genome sequence of Tenacibaculum sp. S2-2, isolated from intestinal microbiota of sea cucumber, Apostichopus japonicas.</title>
        <authorList>
            <person name="Shao Z."/>
            <person name="Wang L."/>
            <person name="Li X."/>
        </authorList>
    </citation>
    <scope>NUCLEOTIDE SEQUENCE [LARGE SCALE GENOMIC DNA]</scope>
    <source>
        <strain evidence="2 3">S2-2</strain>
    </source>
</reference>
<protein>
    <submittedName>
        <fullName evidence="2">Phosphotyrosine protein phosphatase</fullName>
    </submittedName>
</protein>
<accession>A0A1Y2PFR8</accession>
<name>A0A1Y2PFR8_9FLAO</name>
<dbReference type="InParanoid" id="A0A1Y2PFR8"/>
<comment type="caution">
    <text evidence="2">The sequence shown here is derived from an EMBL/GenBank/DDBJ whole genome shotgun (WGS) entry which is preliminary data.</text>
</comment>
<evidence type="ECO:0000313" key="2">
    <source>
        <dbReference type="EMBL" id="OSY89324.1"/>
    </source>
</evidence>
<dbReference type="InterPro" id="IPR016919">
    <property type="entry name" value="UCP029416_PTP"/>
</dbReference>
<sequence>MKKILFVCSANKQRSKTASDYFSEKLTTFEFDSAGTNHKICNKEGTQPLTVELMNWADLVIVMEEKHKELIILNGGSEFSHKIRVLSIPDRFKYYQKELIYLLEEKAKPLILND</sequence>
<organism evidence="2 3">
    <name type="scientific">Tenacibaculum holothuriorum</name>
    <dbReference type="NCBI Taxonomy" id="1635173"/>
    <lineage>
        <taxon>Bacteria</taxon>
        <taxon>Pseudomonadati</taxon>
        <taxon>Bacteroidota</taxon>
        <taxon>Flavobacteriia</taxon>
        <taxon>Flavobacteriales</taxon>
        <taxon>Flavobacteriaceae</taxon>
        <taxon>Tenacibaculum</taxon>
    </lineage>
</organism>
<dbReference type="Gene3D" id="3.40.50.2300">
    <property type="match status" value="1"/>
</dbReference>
<dbReference type="SUPFAM" id="SSF52788">
    <property type="entry name" value="Phosphotyrosine protein phosphatases I"/>
    <property type="match status" value="1"/>
</dbReference>
<evidence type="ECO:0000313" key="3">
    <source>
        <dbReference type="Proteomes" id="UP000194221"/>
    </source>
</evidence>
<dbReference type="SMART" id="SM00226">
    <property type="entry name" value="LMWPc"/>
    <property type="match status" value="1"/>
</dbReference>
<dbReference type="AlphaFoldDB" id="A0A1Y2PFR8"/>
<keyword evidence="3" id="KW-1185">Reference proteome</keyword>
<proteinExistence type="predicted"/>
<dbReference type="Proteomes" id="UP000194221">
    <property type="component" value="Unassembled WGS sequence"/>
</dbReference>
<dbReference type="InterPro" id="IPR036196">
    <property type="entry name" value="Ptyr_pPase_sf"/>
</dbReference>
<dbReference type="EMBL" id="LAPZ01000001">
    <property type="protein sequence ID" value="OSY89324.1"/>
    <property type="molecule type" value="Genomic_DNA"/>
</dbReference>
<dbReference type="PIRSF" id="PIRSF029416">
    <property type="entry name" value="UCP029416_PTP"/>
    <property type="match status" value="1"/>
</dbReference>
<feature type="domain" description="Phosphotyrosine protein phosphatase I" evidence="1">
    <location>
        <begin position="2"/>
        <end position="113"/>
    </location>
</feature>
<dbReference type="OrthoDB" id="7210484at2"/>
<dbReference type="InterPro" id="IPR023485">
    <property type="entry name" value="Ptyr_pPase"/>
</dbReference>
<gene>
    <name evidence="2" type="ORF">WH52_01405</name>
</gene>